<dbReference type="InterPro" id="IPR023333">
    <property type="entry name" value="Proteasome_suB-type"/>
</dbReference>
<dbReference type="GO" id="GO:0004298">
    <property type="term" value="F:threonine-type endopeptidase activity"/>
    <property type="evidence" value="ECO:0007669"/>
    <property type="project" value="UniProtKB-KW"/>
</dbReference>
<gene>
    <name evidence="10" type="ORF">BD324DRAFT_240854</name>
</gene>
<dbReference type="InterPro" id="IPR029055">
    <property type="entry name" value="Ntn_hydrolases_N"/>
</dbReference>
<keyword evidence="5 10" id="KW-0378">Hydrolase</keyword>
<sequence>MAVQFDGGVVIGADSRTTTGAYIANRVTDKLTHIHDRIYCCRSGSAADTQAVADAVHQHCQVYTAVYGGPPPVATVAAMFEKLCYENKDQLTAGIIVAGWDEEGGGVFNIPVGGGIFQQPWAIGGSGSTYVYGYCDATYKEGWNEAETVEFVRNTLALAMSRDGSSGGTIRMCVITKDKVERHFVPGNKLPRFWEGKEVLAQAPKPSIAVA</sequence>
<dbReference type="PROSITE" id="PS51476">
    <property type="entry name" value="PROTEASOME_BETA_2"/>
    <property type="match status" value="1"/>
</dbReference>
<keyword evidence="2 9" id="KW-0963">Cytoplasm</keyword>
<evidence type="ECO:0000313" key="10">
    <source>
        <dbReference type="EMBL" id="ORX39884.1"/>
    </source>
</evidence>
<dbReference type="PANTHER" id="PTHR32194">
    <property type="entry name" value="METALLOPROTEASE TLDD"/>
    <property type="match status" value="1"/>
</dbReference>
<dbReference type="PRINTS" id="PR00141">
    <property type="entry name" value="PROTEASOME"/>
</dbReference>
<evidence type="ECO:0000256" key="6">
    <source>
        <dbReference type="ARBA" id="ARBA00022942"/>
    </source>
</evidence>
<dbReference type="InParanoid" id="A0A1Y1UQX6"/>
<keyword evidence="7" id="KW-0865">Zymogen</keyword>
<dbReference type="InterPro" id="IPR016050">
    <property type="entry name" value="Proteasome_bsu_CS"/>
</dbReference>
<keyword evidence="3" id="KW-0645">Protease</keyword>
<dbReference type="FunCoup" id="A0A1Y1UQX6">
    <property type="interactions" value="417"/>
</dbReference>
<organism evidence="10 11">
    <name type="scientific">Kockovaella imperatae</name>
    <dbReference type="NCBI Taxonomy" id="4999"/>
    <lineage>
        <taxon>Eukaryota</taxon>
        <taxon>Fungi</taxon>
        <taxon>Dikarya</taxon>
        <taxon>Basidiomycota</taxon>
        <taxon>Agaricomycotina</taxon>
        <taxon>Tremellomycetes</taxon>
        <taxon>Tremellales</taxon>
        <taxon>Cuniculitremaceae</taxon>
        <taxon>Kockovaella</taxon>
    </lineage>
</organism>
<dbReference type="InterPro" id="IPR001353">
    <property type="entry name" value="Proteasome_sua/b"/>
</dbReference>
<dbReference type="CDD" id="cd03762">
    <property type="entry name" value="proteasome_beta_type_6"/>
    <property type="match status" value="1"/>
</dbReference>
<comment type="caution">
    <text evidence="10">The sequence shown here is derived from an EMBL/GenBank/DDBJ whole genome shotgun (WGS) entry which is preliminary data.</text>
</comment>
<dbReference type="OrthoDB" id="7854943at2759"/>
<dbReference type="GO" id="GO:0051603">
    <property type="term" value="P:proteolysis involved in protein catabolic process"/>
    <property type="evidence" value="ECO:0007669"/>
    <property type="project" value="InterPro"/>
</dbReference>
<evidence type="ECO:0000256" key="4">
    <source>
        <dbReference type="ARBA" id="ARBA00022698"/>
    </source>
</evidence>
<dbReference type="GO" id="GO:0005737">
    <property type="term" value="C:cytoplasm"/>
    <property type="evidence" value="ECO:0007669"/>
    <property type="project" value="UniProtKB-SubCell"/>
</dbReference>
<dbReference type="RefSeq" id="XP_021873669.1">
    <property type="nucleotide sequence ID" value="XM_022012255.1"/>
</dbReference>
<dbReference type="EMBL" id="NBSH01000002">
    <property type="protein sequence ID" value="ORX39884.1"/>
    <property type="molecule type" value="Genomic_DNA"/>
</dbReference>
<evidence type="ECO:0000256" key="9">
    <source>
        <dbReference type="RuleBase" id="RU004203"/>
    </source>
</evidence>
<comment type="similarity">
    <text evidence="9">Belongs to the peptidase T1B family.</text>
</comment>
<comment type="subunit">
    <text evidence="9">Component of the proteasome complex.</text>
</comment>
<reference evidence="10 11" key="1">
    <citation type="submission" date="2017-03" db="EMBL/GenBank/DDBJ databases">
        <title>Widespread Adenine N6-methylation of Active Genes in Fungi.</title>
        <authorList>
            <consortium name="DOE Joint Genome Institute"/>
            <person name="Mondo S.J."/>
            <person name="Dannebaum R.O."/>
            <person name="Kuo R.C."/>
            <person name="Louie K.B."/>
            <person name="Bewick A.J."/>
            <person name="Labutti K."/>
            <person name="Haridas S."/>
            <person name="Kuo A."/>
            <person name="Salamov A."/>
            <person name="Ahrendt S.R."/>
            <person name="Lau R."/>
            <person name="Bowen B.P."/>
            <person name="Lipzen A."/>
            <person name="Sullivan W."/>
            <person name="Andreopoulos W.B."/>
            <person name="Clum A."/>
            <person name="Lindquist E."/>
            <person name="Daum C."/>
            <person name="Northen T.R."/>
            <person name="Ramamoorthy G."/>
            <person name="Schmitz R.J."/>
            <person name="Gryganskyi A."/>
            <person name="Culley D."/>
            <person name="Magnuson J."/>
            <person name="James T.Y."/>
            <person name="O'Malley M.A."/>
            <person name="Stajich J.E."/>
            <person name="Spatafora J.W."/>
            <person name="Visel A."/>
            <person name="Grigoriev I.V."/>
        </authorList>
    </citation>
    <scope>NUCLEOTIDE SEQUENCE [LARGE SCALE GENOMIC DNA]</scope>
    <source>
        <strain evidence="10 11">NRRL Y-17943</strain>
    </source>
</reference>
<evidence type="ECO:0000256" key="1">
    <source>
        <dbReference type="ARBA" id="ARBA00001198"/>
    </source>
</evidence>
<comment type="subcellular location">
    <subcellularLocation>
        <location evidence="9">Cytoplasm</location>
    </subcellularLocation>
    <subcellularLocation>
        <location evidence="9">Nucleus</location>
    </subcellularLocation>
</comment>
<dbReference type="GO" id="GO:0019774">
    <property type="term" value="C:proteasome core complex, beta-subunit complex"/>
    <property type="evidence" value="ECO:0007669"/>
    <property type="project" value="UniProtKB-ARBA"/>
</dbReference>
<evidence type="ECO:0000256" key="2">
    <source>
        <dbReference type="ARBA" id="ARBA00022490"/>
    </source>
</evidence>
<dbReference type="SUPFAM" id="SSF56235">
    <property type="entry name" value="N-terminal nucleophile aminohydrolases (Ntn hydrolases)"/>
    <property type="match status" value="1"/>
</dbReference>
<keyword evidence="6 9" id="KW-0647">Proteasome</keyword>
<dbReference type="Proteomes" id="UP000193218">
    <property type="component" value="Unassembled WGS sequence"/>
</dbReference>
<dbReference type="InterPro" id="IPR000243">
    <property type="entry name" value="Pept_T1A_subB"/>
</dbReference>
<evidence type="ECO:0000313" key="11">
    <source>
        <dbReference type="Proteomes" id="UP000193218"/>
    </source>
</evidence>
<dbReference type="Pfam" id="PF00227">
    <property type="entry name" value="Proteasome"/>
    <property type="match status" value="1"/>
</dbReference>
<evidence type="ECO:0000256" key="7">
    <source>
        <dbReference type="ARBA" id="ARBA00023145"/>
    </source>
</evidence>
<evidence type="ECO:0000256" key="3">
    <source>
        <dbReference type="ARBA" id="ARBA00022670"/>
    </source>
</evidence>
<dbReference type="STRING" id="4999.A0A1Y1UQX6"/>
<dbReference type="PANTHER" id="PTHR32194:SF0">
    <property type="entry name" value="ATP-DEPENDENT PROTEASE SUBUNIT HSLV"/>
    <property type="match status" value="1"/>
</dbReference>
<comment type="function">
    <text evidence="9">Component of the proteasome, a multicatalytic proteinase complex which is characterized by its ability to cleave peptides with Arg, Phe, Tyr, Leu, and Glu adjacent to the leaving group at neutral or slightly basic pH. The proteasome has an ATP-dependent proteolytic activity.</text>
</comment>
<keyword evidence="8 9" id="KW-0539">Nucleus</keyword>
<evidence type="ECO:0000256" key="5">
    <source>
        <dbReference type="ARBA" id="ARBA00022801"/>
    </source>
</evidence>
<proteinExistence type="inferred from homology"/>
<keyword evidence="4" id="KW-0888">Threonine protease</keyword>
<dbReference type="GeneID" id="33554063"/>
<protein>
    <recommendedName>
        <fullName evidence="9">Proteasome subunit beta</fullName>
    </recommendedName>
</protein>
<dbReference type="PROSITE" id="PS00854">
    <property type="entry name" value="PROTEASOME_BETA_1"/>
    <property type="match status" value="1"/>
</dbReference>
<name>A0A1Y1UQX6_9TREE</name>
<dbReference type="AlphaFoldDB" id="A0A1Y1UQX6"/>
<accession>A0A1Y1UQX6</accession>
<dbReference type="FunFam" id="3.60.20.10:FF:000010">
    <property type="entry name" value="Proteasome subunit beta type-1"/>
    <property type="match status" value="1"/>
</dbReference>
<keyword evidence="11" id="KW-1185">Reference proteome</keyword>
<dbReference type="GO" id="GO:0005634">
    <property type="term" value="C:nucleus"/>
    <property type="evidence" value="ECO:0007669"/>
    <property type="project" value="UniProtKB-SubCell"/>
</dbReference>
<comment type="catalytic activity">
    <reaction evidence="1">
        <text>Cleavage of peptide bonds with very broad specificity.</text>
        <dbReference type="EC" id="3.4.25.1"/>
    </reaction>
</comment>
<dbReference type="Gene3D" id="3.60.20.10">
    <property type="entry name" value="Glutamine Phosphoribosylpyrophosphate, subunit 1, domain 1"/>
    <property type="match status" value="1"/>
</dbReference>
<evidence type="ECO:0000256" key="8">
    <source>
        <dbReference type="ARBA" id="ARBA00023242"/>
    </source>
</evidence>